<dbReference type="RefSeq" id="WP_100923186.1">
    <property type="nucleotide sequence ID" value="NZ_CP020372.1"/>
</dbReference>
<dbReference type="InterPro" id="IPR011660">
    <property type="entry name" value="VapB-like"/>
</dbReference>
<evidence type="ECO:0000313" key="1">
    <source>
        <dbReference type="EMBL" id="AUB85568.1"/>
    </source>
</evidence>
<organism evidence="1 2">
    <name type="scientific">Candidatus Thiodictyon syntrophicum</name>
    <dbReference type="NCBI Taxonomy" id="1166950"/>
    <lineage>
        <taxon>Bacteria</taxon>
        <taxon>Pseudomonadati</taxon>
        <taxon>Pseudomonadota</taxon>
        <taxon>Gammaproteobacteria</taxon>
        <taxon>Chromatiales</taxon>
        <taxon>Chromatiaceae</taxon>
        <taxon>Thiodictyon</taxon>
    </lineage>
</organism>
<keyword evidence="1" id="KW-0614">Plasmid</keyword>
<reference evidence="1 2" key="1">
    <citation type="submission" date="2017-03" db="EMBL/GenBank/DDBJ databases">
        <title>Complete genome sequence of Candidatus 'Thiodictyon syntrophicum' sp. nov. strain Cad16T, a photolithoautotroph purple sulfur bacterium isolated from an alpine meromictic lake.</title>
        <authorList>
            <person name="Luedin S.M."/>
            <person name="Pothier J.F."/>
            <person name="Danza F."/>
            <person name="Storelli N."/>
            <person name="Wittwer M."/>
            <person name="Tonolla M."/>
        </authorList>
    </citation>
    <scope>NUCLEOTIDE SEQUENCE [LARGE SCALE GENOMIC DNA]</scope>
    <source>
        <strain evidence="1 2">Cad16T</strain>
        <plasmid evidence="2">Plasmid pts485</plasmid>
    </source>
</reference>
<name>A0A2K8UJ38_9GAMM</name>
<gene>
    <name evidence="1" type="ORF">THSYN_32170</name>
</gene>
<dbReference type="EMBL" id="CP020372">
    <property type="protein sequence ID" value="AUB85568.1"/>
    <property type="molecule type" value="Genomic_DNA"/>
</dbReference>
<sequence length="84" mass="9338">MSLHIVNPEADRLALEIAQLTNESVSAVVVRALREQVKQLRETASRGARLEQMREIAARSAHKCCADRRSHEAIIGYDENGLPS</sequence>
<accession>A0A2K8UJ38</accession>
<evidence type="ECO:0008006" key="3">
    <source>
        <dbReference type="Google" id="ProtNLM"/>
    </source>
</evidence>
<dbReference type="AlphaFoldDB" id="A0A2K8UJ38"/>
<keyword evidence="2" id="KW-1185">Reference proteome</keyword>
<evidence type="ECO:0000313" key="2">
    <source>
        <dbReference type="Proteomes" id="UP000232638"/>
    </source>
</evidence>
<dbReference type="KEGG" id="tsy:THSYN_32170"/>
<dbReference type="OrthoDB" id="495439at2"/>
<dbReference type="Proteomes" id="UP000232638">
    <property type="component" value="Plasmid pTs485"/>
</dbReference>
<geneLocation type="plasmid" evidence="2">
    <name>pts485</name>
</geneLocation>
<proteinExistence type="predicted"/>
<protein>
    <recommendedName>
        <fullName evidence="3">Antitoxin</fullName>
    </recommendedName>
</protein>
<dbReference type="Pfam" id="PF07704">
    <property type="entry name" value="PSK_trans_fac"/>
    <property type="match status" value="1"/>
</dbReference>